<evidence type="ECO:0000256" key="7">
    <source>
        <dbReference type="ARBA" id="ARBA00022723"/>
    </source>
</evidence>
<comment type="subcellular location">
    <subcellularLocation>
        <location evidence="4">Endoplasmic reticulum membrane</location>
        <topology evidence="4">Peripheral membrane protein</topology>
    </subcellularLocation>
    <subcellularLocation>
        <location evidence="3">Microsome membrane</location>
        <topology evidence="3">Peripheral membrane protein</topology>
    </subcellularLocation>
</comment>
<dbReference type="InterPro" id="IPR017972">
    <property type="entry name" value="Cyt_P450_CS"/>
</dbReference>
<dbReference type="InterPro" id="IPR002401">
    <property type="entry name" value="Cyt_P450_E_grp-I"/>
</dbReference>
<sequence length="503" mass="57415">MSKVRGFRLHLTLWGPKFTFISTDLESMSIVLPLVSLILWVTLTYINSHKNLPPGPKGIPFLGYLPFLGRKPHLVLTELKKKYGDILTIHIGSERVVVLSSFELIKEAMLKDDNYEERPASFCALVAAYESQGGLFGNCANKVQRILFRNFTKTTLRNFGMGKASLEPKIQDEISYLVNAIKMSNGKPAYLQNMIKTTITNIICTIMYGERMDYNNKDFQQLIQLSGEYFRSLGINEWSQYLPQFLANMFGIATPIDKMRLLYKKILNEVQKYDTINEGINKQQSFIDVWRSEAMRPNSNPVDFEEEKLTQVLSELFIAGSDTTSVMLEWALLYLIKYPIVQAKMQMEIDEVIGKDKAPSMTDQKFMPYTQATILELNRIISIAPLASKDSSLAGYHIPKNTTIYANSWAVHHDPEIFPEPESVKPERFLTENNEVKHVKELIPFGMGKRQCIGEAMAKTQLFLYLTTLLQQFTFTAENVSVNSHFSILLQPVPQKICAALRR</sequence>
<dbReference type="InterPro" id="IPR001128">
    <property type="entry name" value="Cyt_P450"/>
</dbReference>
<dbReference type="FunFam" id="1.10.630.10:FF:000238">
    <property type="entry name" value="Cytochrome P450 2A6"/>
    <property type="match status" value="1"/>
</dbReference>
<evidence type="ECO:0000313" key="17">
    <source>
        <dbReference type="Proteomes" id="UP000014500"/>
    </source>
</evidence>
<dbReference type="PANTHER" id="PTHR24300:SF403">
    <property type="entry name" value="CYTOCHROME P450 306A1"/>
    <property type="match status" value="1"/>
</dbReference>
<dbReference type="GO" id="GO:0016712">
    <property type="term" value="F:oxidoreductase activity, acting on paired donors, with incorporation or reduction of molecular oxygen, reduced flavin or flavoprotein as one donor, and incorporation of one atom of oxygen"/>
    <property type="evidence" value="ECO:0007669"/>
    <property type="project" value="TreeGrafter"/>
</dbReference>
<evidence type="ECO:0000256" key="8">
    <source>
        <dbReference type="ARBA" id="ARBA00022824"/>
    </source>
</evidence>
<dbReference type="HOGENOM" id="CLU_001570_22_0_1"/>
<evidence type="ECO:0000256" key="11">
    <source>
        <dbReference type="ARBA" id="ARBA00023004"/>
    </source>
</evidence>
<evidence type="ECO:0000256" key="13">
    <source>
        <dbReference type="ARBA" id="ARBA00023136"/>
    </source>
</evidence>
<dbReference type="InterPro" id="IPR050182">
    <property type="entry name" value="Cytochrome_P450_fam2"/>
</dbReference>
<dbReference type="PRINTS" id="PR00385">
    <property type="entry name" value="P450"/>
</dbReference>
<accession>T1IT96</accession>
<dbReference type="InterPro" id="IPR036396">
    <property type="entry name" value="Cyt_P450_sf"/>
</dbReference>
<dbReference type="Pfam" id="PF00067">
    <property type="entry name" value="p450"/>
    <property type="match status" value="1"/>
</dbReference>
<evidence type="ECO:0000256" key="1">
    <source>
        <dbReference type="ARBA" id="ARBA00001971"/>
    </source>
</evidence>
<dbReference type="GO" id="GO:0020037">
    <property type="term" value="F:heme binding"/>
    <property type="evidence" value="ECO:0007669"/>
    <property type="project" value="InterPro"/>
</dbReference>
<evidence type="ECO:0000256" key="15">
    <source>
        <dbReference type="RuleBase" id="RU000461"/>
    </source>
</evidence>
<name>T1IT96_STRMM</name>
<dbReference type="GO" id="GO:0005789">
    <property type="term" value="C:endoplasmic reticulum membrane"/>
    <property type="evidence" value="ECO:0007669"/>
    <property type="project" value="UniProtKB-SubCell"/>
</dbReference>
<evidence type="ECO:0000256" key="6">
    <source>
        <dbReference type="ARBA" id="ARBA00022617"/>
    </source>
</evidence>
<dbReference type="Gene3D" id="1.10.630.10">
    <property type="entry name" value="Cytochrome P450"/>
    <property type="match status" value="1"/>
</dbReference>
<dbReference type="PhylomeDB" id="T1IT96"/>
<proteinExistence type="inferred from homology"/>
<evidence type="ECO:0008006" key="18">
    <source>
        <dbReference type="Google" id="ProtNLM"/>
    </source>
</evidence>
<keyword evidence="13" id="KW-0472">Membrane</keyword>
<evidence type="ECO:0000256" key="4">
    <source>
        <dbReference type="ARBA" id="ARBA00004406"/>
    </source>
</evidence>
<comment type="function">
    <text evidence="2">May be involved in the metabolism of insect hormones and in the breakdown of synthetic insecticides.</text>
</comment>
<evidence type="ECO:0000256" key="12">
    <source>
        <dbReference type="ARBA" id="ARBA00023033"/>
    </source>
</evidence>
<dbReference type="GO" id="GO:0005506">
    <property type="term" value="F:iron ion binding"/>
    <property type="evidence" value="ECO:0007669"/>
    <property type="project" value="InterPro"/>
</dbReference>
<evidence type="ECO:0000313" key="16">
    <source>
        <dbReference type="EnsemblMetazoa" id="SMAR004341-PA"/>
    </source>
</evidence>
<evidence type="ECO:0000256" key="3">
    <source>
        <dbReference type="ARBA" id="ARBA00004174"/>
    </source>
</evidence>
<organism evidence="16 17">
    <name type="scientific">Strigamia maritima</name>
    <name type="common">European centipede</name>
    <name type="synonym">Geophilus maritimus</name>
    <dbReference type="NCBI Taxonomy" id="126957"/>
    <lineage>
        <taxon>Eukaryota</taxon>
        <taxon>Metazoa</taxon>
        <taxon>Ecdysozoa</taxon>
        <taxon>Arthropoda</taxon>
        <taxon>Myriapoda</taxon>
        <taxon>Chilopoda</taxon>
        <taxon>Pleurostigmophora</taxon>
        <taxon>Geophilomorpha</taxon>
        <taxon>Linotaeniidae</taxon>
        <taxon>Strigamia</taxon>
    </lineage>
</organism>
<evidence type="ECO:0000256" key="5">
    <source>
        <dbReference type="ARBA" id="ARBA00010617"/>
    </source>
</evidence>
<evidence type="ECO:0000256" key="10">
    <source>
        <dbReference type="ARBA" id="ARBA00023002"/>
    </source>
</evidence>
<keyword evidence="10 15" id="KW-0560">Oxidoreductase</keyword>
<dbReference type="PANTHER" id="PTHR24300">
    <property type="entry name" value="CYTOCHROME P450 508A4-RELATED"/>
    <property type="match status" value="1"/>
</dbReference>
<dbReference type="STRING" id="126957.T1IT96"/>
<dbReference type="eggNOG" id="KOG0156">
    <property type="taxonomic scope" value="Eukaryota"/>
</dbReference>
<keyword evidence="8" id="KW-0256">Endoplasmic reticulum</keyword>
<keyword evidence="11 14" id="KW-0408">Iron</keyword>
<reference evidence="17" key="1">
    <citation type="submission" date="2011-05" db="EMBL/GenBank/DDBJ databases">
        <authorList>
            <person name="Richards S.R."/>
            <person name="Qu J."/>
            <person name="Jiang H."/>
            <person name="Jhangiani S.N."/>
            <person name="Agravi P."/>
            <person name="Goodspeed R."/>
            <person name="Gross S."/>
            <person name="Mandapat C."/>
            <person name="Jackson L."/>
            <person name="Mathew T."/>
            <person name="Pu L."/>
            <person name="Thornton R."/>
            <person name="Saada N."/>
            <person name="Wilczek-Boney K.B."/>
            <person name="Lee S."/>
            <person name="Kovar C."/>
            <person name="Wu Y."/>
            <person name="Scherer S.E."/>
            <person name="Worley K.C."/>
            <person name="Muzny D.M."/>
            <person name="Gibbs R."/>
        </authorList>
    </citation>
    <scope>NUCLEOTIDE SEQUENCE</scope>
    <source>
        <strain evidence="17">Brora</strain>
    </source>
</reference>
<evidence type="ECO:0000256" key="14">
    <source>
        <dbReference type="PIRSR" id="PIRSR602401-1"/>
    </source>
</evidence>
<keyword evidence="7 14" id="KW-0479">Metal-binding</keyword>
<keyword evidence="6 14" id="KW-0349">Heme</keyword>
<comment type="cofactor">
    <cofactor evidence="1 14">
        <name>heme</name>
        <dbReference type="ChEBI" id="CHEBI:30413"/>
    </cofactor>
</comment>
<reference evidence="16" key="2">
    <citation type="submission" date="2015-02" db="UniProtKB">
        <authorList>
            <consortium name="EnsemblMetazoa"/>
        </authorList>
    </citation>
    <scope>IDENTIFICATION</scope>
</reference>
<protein>
    <recommendedName>
        <fullName evidence="18">Cytochrome P450</fullName>
    </recommendedName>
</protein>
<evidence type="ECO:0000256" key="9">
    <source>
        <dbReference type="ARBA" id="ARBA00022848"/>
    </source>
</evidence>
<dbReference type="SUPFAM" id="SSF48264">
    <property type="entry name" value="Cytochrome P450"/>
    <property type="match status" value="1"/>
</dbReference>
<dbReference type="PRINTS" id="PR00463">
    <property type="entry name" value="EP450I"/>
</dbReference>
<dbReference type="GO" id="GO:0008395">
    <property type="term" value="F:steroid hydroxylase activity"/>
    <property type="evidence" value="ECO:0007669"/>
    <property type="project" value="TreeGrafter"/>
</dbReference>
<dbReference type="AlphaFoldDB" id="T1IT96"/>
<keyword evidence="17" id="KW-1185">Reference proteome</keyword>
<dbReference type="GO" id="GO:0006082">
    <property type="term" value="P:organic acid metabolic process"/>
    <property type="evidence" value="ECO:0007669"/>
    <property type="project" value="TreeGrafter"/>
</dbReference>
<dbReference type="Proteomes" id="UP000014500">
    <property type="component" value="Unassembled WGS sequence"/>
</dbReference>
<dbReference type="PROSITE" id="PS00086">
    <property type="entry name" value="CYTOCHROME_P450"/>
    <property type="match status" value="1"/>
</dbReference>
<dbReference type="GO" id="GO:0006805">
    <property type="term" value="P:xenobiotic metabolic process"/>
    <property type="evidence" value="ECO:0007669"/>
    <property type="project" value="TreeGrafter"/>
</dbReference>
<dbReference type="EnsemblMetazoa" id="SMAR004341-RA">
    <property type="protein sequence ID" value="SMAR004341-PA"/>
    <property type="gene ID" value="SMAR004341"/>
</dbReference>
<feature type="binding site" description="axial binding residue" evidence="14">
    <location>
        <position position="452"/>
    </location>
    <ligand>
        <name>heme</name>
        <dbReference type="ChEBI" id="CHEBI:30413"/>
    </ligand>
    <ligandPart>
        <name>Fe</name>
        <dbReference type="ChEBI" id="CHEBI:18248"/>
    </ligandPart>
</feature>
<comment type="similarity">
    <text evidence="5 15">Belongs to the cytochrome P450 family.</text>
</comment>
<dbReference type="EMBL" id="JH431477">
    <property type="status" value="NOT_ANNOTATED_CDS"/>
    <property type="molecule type" value="Genomic_DNA"/>
</dbReference>
<keyword evidence="12 15" id="KW-0503">Monooxygenase</keyword>
<evidence type="ECO:0000256" key="2">
    <source>
        <dbReference type="ARBA" id="ARBA00003690"/>
    </source>
</evidence>
<keyword evidence="9" id="KW-0492">Microsome</keyword>